<dbReference type="GO" id="GO:0005886">
    <property type="term" value="C:plasma membrane"/>
    <property type="evidence" value="ECO:0007669"/>
    <property type="project" value="UniProtKB-SubCell"/>
</dbReference>
<feature type="transmembrane region" description="Helical" evidence="5">
    <location>
        <begin position="369"/>
        <end position="394"/>
    </location>
</feature>
<dbReference type="GO" id="GO:0048038">
    <property type="term" value="F:quinone binding"/>
    <property type="evidence" value="ECO:0007669"/>
    <property type="project" value="UniProtKB-KW"/>
</dbReference>
<dbReference type="GO" id="GO:0009060">
    <property type="term" value="P:aerobic respiration"/>
    <property type="evidence" value="ECO:0007669"/>
    <property type="project" value="TreeGrafter"/>
</dbReference>
<evidence type="ECO:0000256" key="3">
    <source>
        <dbReference type="ARBA" id="ARBA00022989"/>
    </source>
</evidence>
<name>A0A5P8P1F9_9BACT</name>
<feature type="transmembrane region" description="Helical" evidence="5">
    <location>
        <begin position="200"/>
        <end position="223"/>
    </location>
</feature>
<dbReference type="GO" id="GO:0003954">
    <property type="term" value="F:NADH dehydrogenase activity"/>
    <property type="evidence" value="ECO:0007669"/>
    <property type="project" value="TreeGrafter"/>
</dbReference>
<keyword evidence="5" id="KW-0830">Ubiquinone</keyword>
<feature type="transmembrane region" description="Helical" evidence="5">
    <location>
        <begin position="126"/>
        <end position="148"/>
    </location>
</feature>
<comment type="similarity">
    <text evidence="5 6">Belongs to the complex I subunit 1 family.</text>
</comment>
<dbReference type="OrthoDB" id="9803734at2"/>
<comment type="caution">
    <text evidence="5">Lacks conserved residue(s) required for the propagation of feature annotation.</text>
</comment>
<comment type="subcellular location">
    <subcellularLocation>
        <location evidence="5 6">Cell membrane</location>
        <topology evidence="5 6">Multi-pass membrane protein</topology>
    </subcellularLocation>
    <subcellularLocation>
        <location evidence="1">Membrane</location>
        <topology evidence="1">Multi-pass membrane protein</topology>
    </subcellularLocation>
</comment>
<protein>
    <recommendedName>
        <fullName evidence="5">NADH-quinone oxidoreductase subunit H</fullName>
        <ecNumber evidence="5">7.1.1.-</ecNumber>
    </recommendedName>
    <alternativeName>
        <fullName evidence="5">NADH dehydrogenase I subunit H</fullName>
    </alternativeName>
    <alternativeName>
        <fullName evidence="5">NDH-1 subunit H</fullName>
    </alternativeName>
</protein>
<dbReference type="Pfam" id="PF00146">
    <property type="entry name" value="NADHdh"/>
    <property type="match status" value="2"/>
</dbReference>
<keyword evidence="5" id="KW-1003">Cell membrane</keyword>
<dbReference type="Proteomes" id="UP000326944">
    <property type="component" value="Chromosome"/>
</dbReference>
<keyword evidence="3 5" id="KW-1133">Transmembrane helix</keyword>
<keyword evidence="5" id="KW-0874">Quinone</keyword>
<dbReference type="PANTHER" id="PTHR11432">
    <property type="entry name" value="NADH DEHYDROGENASE SUBUNIT 1"/>
    <property type="match status" value="1"/>
</dbReference>
<comment type="subunit">
    <text evidence="5">NDH-1 is composed of 14 different subunits. Subunits NuoA, H, J, K, L, M, N constitute the membrane sector of the complex.</text>
</comment>
<dbReference type="AlphaFoldDB" id="A0A5P8P1F9"/>
<proteinExistence type="inferred from homology"/>
<organism evidence="7 8">
    <name type="scientific">Sulfurimonas lithotrophica</name>
    <dbReference type="NCBI Taxonomy" id="2590022"/>
    <lineage>
        <taxon>Bacteria</taxon>
        <taxon>Pseudomonadati</taxon>
        <taxon>Campylobacterota</taxon>
        <taxon>Epsilonproteobacteria</taxon>
        <taxon>Campylobacterales</taxon>
        <taxon>Sulfurimonadaceae</taxon>
        <taxon>Sulfurimonas</taxon>
    </lineage>
</organism>
<evidence type="ECO:0000313" key="7">
    <source>
        <dbReference type="EMBL" id="QFR49562.1"/>
    </source>
</evidence>
<keyword evidence="5" id="KW-1278">Translocase</keyword>
<comment type="function">
    <text evidence="5">NDH-1 shuttles electrons from NADH, via FMN and iron-sulfur (Fe-S) centers, to quinones in the respiratory chain. The immediate electron acceptor for the enzyme in this species is believed to be ubiquinone. Couples the redox reaction to proton translocation (for every two electrons transferred, four hydrogen ions are translocated across the cytoplasmic membrane), and thus conserves the redox energy in a proton gradient. This subunit may bind ubiquinone.</text>
</comment>
<dbReference type="InterPro" id="IPR001694">
    <property type="entry name" value="NADH_UbQ_OxRdtase_su1/FPO"/>
</dbReference>
<dbReference type="PANTHER" id="PTHR11432:SF3">
    <property type="entry name" value="NADH-UBIQUINONE OXIDOREDUCTASE CHAIN 1"/>
    <property type="match status" value="1"/>
</dbReference>
<sequence>MSMASIIVAIIAFVLGALLALLTIPVLVWLERRTAGLVQDRLGPNRTNIFGFRLGGVIQSFADVVKLLIKEEYYPSHIKMGKWLFMLAPIITFSAALLAFMVIPFADTLVIDGEALRMQPIPVEFGVFWYLAIGAVGVIGVIFGGWLSHNKYSLLGAMRAASMVVSYELPLGLAIISFIITYNSVDFNAMVEFQSDTFFIFLPAWGILIQPLASVILIVALFAETNRNPFTVAEGESEIVAGFMTEYSAMKFAMYFMGEYVAMNTASAVIITMVFGGYQLPYVSTQMLLENFNYFAYTLMIVVPVFVWWMIRFMRRNNRVRPSVSTDSGRAYETKVISIFLVAMAVIVDVILLYLALSPNALATQIAVTLLQIMVFVIKLMAFNMFFILIRWTLPRFRYDQVQTLGWYYLLPLSLFNLFITAIVVVGVNS</sequence>
<feature type="transmembrane region" description="Helical" evidence="5">
    <location>
        <begin position="260"/>
        <end position="280"/>
    </location>
</feature>
<feature type="transmembrane region" description="Helical" evidence="5">
    <location>
        <begin position="7"/>
        <end position="30"/>
    </location>
</feature>
<evidence type="ECO:0000256" key="6">
    <source>
        <dbReference type="RuleBase" id="RU000471"/>
    </source>
</evidence>
<accession>A0A5P8P1F9</accession>
<dbReference type="EMBL" id="CP043617">
    <property type="protein sequence ID" value="QFR49562.1"/>
    <property type="molecule type" value="Genomic_DNA"/>
</dbReference>
<keyword evidence="8" id="KW-1185">Reference proteome</keyword>
<evidence type="ECO:0000313" key="8">
    <source>
        <dbReference type="Proteomes" id="UP000326944"/>
    </source>
</evidence>
<dbReference type="EC" id="7.1.1.-" evidence="5"/>
<feature type="transmembrane region" description="Helical" evidence="5">
    <location>
        <begin position="160"/>
        <end position="180"/>
    </location>
</feature>
<feature type="transmembrane region" description="Helical" evidence="5">
    <location>
        <begin position="336"/>
        <end position="357"/>
    </location>
</feature>
<keyword evidence="4 5" id="KW-0472">Membrane</keyword>
<dbReference type="GO" id="GO:0016655">
    <property type="term" value="F:oxidoreductase activity, acting on NAD(P)H, quinone or similar compound as acceptor"/>
    <property type="evidence" value="ECO:0007669"/>
    <property type="project" value="UniProtKB-UniRule"/>
</dbReference>
<comment type="catalytic activity">
    <reaction evidence="5">
        <text>a quinone + NADH + 5 H(+)(in) = a quinol + NAD(+) + 4 H(+)(out)</text>
        <dbReference type="Rhea" id="RHEA:57888"/>
        <dbReference type="ChEBI" id="CHEBI:15378"/>
        <dbReference type="ChEBI" id="CHEBI:24646"/>
        <dbReference type="ChEBI" id="CHEBI:57540"/>
        <dbReference type="ChEBI" id="CHEBI:57945"/>
        <dbReference type="ChEBI" id="CHEBI:132124"/>
    </reaction>
</comment>
<evidence type="ECO:0000256" key="2">
    <source>
        <dbReference type="ARBA" id="ARBA00022692"/>
    </source>
</evidence>
<dbReference type="KEGG" id="sulg:FJR48_07370"/>
<evidence type="ECO:0000256" key="4">
    <source>
        <dbReference type="ARBA" id="ARBA00023136"/>
    </source>
</evidence>
<keyword evidence="2 5" id="KW-0812">Transmembrane</keyword>
<gene>
    <name evidence="5" type="primary">nuoH</name>
    <name evidence="7" type="ORF">FJR48_07370</name>
</gene>
<feature type="transmembrane region" description="Helical" evidence="5">
    <location>
        <begin position="406"/>
        <end position="428"/>
    </location>
</feature>
<evidence type="ECO:0000256" key="5">
    <source>
        <dbReference type="HAMAP-Rule" id="MF_01350"/>
    </source>
</evidence>
<feature type="transmembrane region" description="Helical" evidence="5">
    <location>
        <begin position="292"/>
        <end position="311"/>
    </location>
</feature>
<dbReference type="RefSeq" id="WP_152307506.1">
    <property type="nucleotide sequence ID" value="NZ_CP043617.1"/>
</dbReference>
<feature type="transmembrane region" description="Helical" evidence="5">
    <location>
        <begin position="81"/>
        <end position="106"/>
    </location>
</feature>
<evidence type="ECO:0000256" key="1">
    <source>
        <dbReference type="ARBA" id="ARBA00004141"/>
    </source>
</evidence>
<reference evidence="7 8" key="1">
    <citation type="submission" date="2019-09" db="EMBL/GenBank/DDBJ databases">
        <title>Sulfurimonas gotlandica sp. nov., a chemoautotrophic and psychrotolerant epsilonproteobacterium isolated from a pelagic redoxcline, and an emended description of the genus Sulfurimonas.</title>
        <authorList>
            <person name="Wang S."/>
            <person name="Jiang L."/>
            <person name="Shao S."/>
        </authorList>
    </citation>
    <scope>NUCLEOTIDE SEQUENCE [LARGE SCALE GENOMIC DNA]</scope>
    <source>
        <strain evidence="7 8">GYSZ_1</strain>
    </source>
</reference>
<keyword evidence="5 6" id="KW-0520">NAD</keyword>
<dbReference type="HAMAP" id="MF_01350">
    <property type="entry name" value="NDH1_NuoH"/>
    <property type="match status" value="1"/>
</dbReference>